<dbReference type="Gene3D" id="2.70.98.60">
    <property type="entry name" value="alpha-galactosidase from lactobacil brevis"/>
    <property type="match status" value="1"/>
</dbReference>
<dbReference type="OrthoDB" id="9758822at2"/>
<dbReference type="PANTHER" id="PTHR43053">
    <property type="entry name" value="GLYCOSIDASE FAMILY 31"/>
    <property type="match status" value="1"/>
</dbReference>
<evidence type="ECO:0000256" key="3">
    <source>
        <dbReference type="ARBA" id="ARBA00022801"/>
    </source>
</evidence>
<dbReference type="AlphaFoldDB" id="A0A1I6IPV3"/>
<feature type="domain" description="Glycosyl hydrolase family 36 C-terminal" evidence="8">
    <location>
        <begin position="651"/>
        <end position="756"/>
    </location>
</feature>
<comment type="similarity">
    <text evidence="5">Belongs to the glycosyl hydrolase.</text>
</comment>
<feature type="binding site" evidence="7">
    <location>
        <begin position="371"/>
        <end position="372"/>
    </location>
    <ligand>
        <name>substrate</name>
    </ligand>
</feature>
<dbReference type="InterPro" id="IPR031704">
    <property type="entry name" value="Glyco_hydro_36_N"/>
</dbReference>
<dbReference type="GO" id="GO:0004557">
    <property type="term" value="F:alpha-galactosidase activity"/>
    <property type="evidence" value="ECO:0007669"/>
    <property type="project" value="UniProtKB-UniRule"/>
</dbReference>
<sequence>MIIFQNNVFHASTKNTSYIIRVRDGQYIEQLYYGKKIRHTSDYEALYEKNGTGYGNSIVTPTDSRLTLDNICLEYSFSGTGDYRHIPLTLQMPDSCFSNQFVYDSYRIYQGTYEENDKTNMPFAKKSQDKEQEDVETLDIVLKDTVYPVYLHLIYTFFYECDVIVRLVKIENHCEDSIRIEKVMSMMLDLPEQEYYLHTFDGLWIRERHKNRKKLVSGIYVNDSTTGSSSNRHNPFIMLTKANCTQDTGDCFGFNLIYSGNHYEAVEVSEYGKIRIMSGLNPHQFAWTLDGNDVFYTPQAVLTYSDKGQNGLSHNMHVFVNQHIIPSNWQGKERPIVINNWEATYFDFTGDKLLEIAEEAKSLGIEMFVLDDGWFSNRNDDTSSLGDWTVNEKKIGGTLDGFVKKINNLGIKFGLWFEPEMICEISELYRQHPDWAVKVPGREAYLGRNQLVLDLTRQEVCEYIVDAVTSILKSAPVEYVKWDMNRHITDAYSAGLLKRQGEFYHRYILGLYQIMKEITEEFPDVLFESCSSGGNRFDLGMLFYMPQIWTSDNTDANQRIDIQEGTSFGYPLSAMAAHVSAVPNHQTLRNISIETRFHVACFGVLGYEIDITKLTEMEKIAVAQQISFYKQYRRLFQFGTFSRLKSEQNLVVWQVTSGDQKEAVILVYQRLAVSNPPGDIIKAVNLLPDEIYTVKSRKQYIIKGKEEVAGMSEEEEYQVFGDMLMHAGIKLVQQFSGTELLEQTRLMGDFGTRVYEIKKK</sequence>
<dbReference type="InterPro" id="IPR013780">
    <property type="entry name" value="Glyco_hydro_b"/>
</dbReference>
<evidence type="ECO:0000256" key="7">
    <source>
        <dbReference type="PIRSR" id="PIRSR005536-2"/>
    </source>
</evidence>
<accession>A0A1I6IPV3</accession>
<protein>
    <recommendedName>
        <fullName evidence="2 5">Alpha-galactosidase</fullName>
        <ecNumber evidence="2 5">3.2.1.22</ecNumber>
    </recommendedName>
</protein>
<dbReference type="Gene3D" id="2.60.40.1180">
    <property type="entry name" value="Golgi alpha-mannosidase II"/>
    <property type="match status" value="1"/>
</dbReference>
<dbReference type="InterPro" id="IPR050985">
    <property type="entry name" value="Alpha-glycosidase_related"/>
</dbReference>
<dbReference type="PROSITE" id="PS00512">
    <property type="entry name" value="ALPHA_GALACTOSIDASE"/>
    <property type="match status" value="1"/>
</dbReference>
<feature type="binding site" evidence="7">
    <location>
        <begin position="481"/>
        <end position="485"/>
    </location>
    <ligand>
        <name>substrate</name>
    </ligand>
</feature>
<evidence type="ECO:0000256" key="5">
    <source>
        <dbReference type="PIRNR" id="PIRNR005536"/>
    </source>
</evidence>
<dbReference type="FunFam" id="3.20.20.70:FF:000118">
    <property type="entry name" value="Alpha-galactosidase"/>
    <property type="match status" value="1"/>
</dbReference>
<dbReference type="GO" id="GO:0016052">
    <property type="term" value="P:carbohydrate catabolic process"/>
    <property type="evidence" value="ECO:0007669"/>
    <property type="project" value="InterPro"/>
</dbReference>
<dbReference type="Pfam" id="PF16875">
    <property type="entry name" value="Glyco_hydro_36N"/>
    <property type="match status" value="1"/>
</dbReference>
<dbReference type="Pfam" id="PF16874">
    <property type="entry name" value="Glyco_hydro_36C"/>
    <property type="match status" value="1"/>
</dbReference>
<dbReference type="InterPro" id="IPR002252">
    <property type="entry name" value="Glyco_hydro_36"/>
</dbReference>
<keyword evidence="4 5" id="KW-0326">Glycosidase</keyword>
<evidence type="ECO:0000259" key="9">
    <source>
        <dbReference type="Pfam" id="PF16875"/>
    </source>
</evidence>
<dbReference type="CDD" id="cd14791">
    <property type="entry name" value="GH36"/>
    <property type="match status" value="1"/>
</dbReference>
<dbReference type="PRINTS" id="PR00743">
    <property type="entry name" value="GLHYDRLASE36"/>
</dbReference>
<dbReference type="SUPFAM" id="SSF51445">
    <property type="entry name" value="(Trans)glycosidases"/>
    <property type="match status" value="1"/>
</dbReference>
<evidence type="ECO:0000256" key="4">
    <source>
        <dbReference type="ARBA" id="ARBA00023295"/>
    </source>
</evidence>
<feature type="binding site" evidence="7">
    <location>
        <position position="530"/>
    </location>
    <ligand>
        <name>substrate</name>
    </ligand>
</feature>
<dbReference type="PIRSF" id="PIRSF005536">
    <property type="entry name" value="Agal"/>
    <property type="match status" value="1"/>
</dbReference>
<feature type="active site" description="Nucleophile" evidence="6">
    <location>
        <position position="483"/>
    </location>
</feature>
<feature type="binding site" evidence="7">
    <location>
        <position position="552"/>
    </location>
    <ligand>
        <name>substrate</name>
    </ligand>
</feature>
<name>A0A1I6IPV3_9FIRM</name>
<organism evidence="10 11">
    <name type="scientific">Anaeromicropila populeti</name>
    <dbReference type="NCBI Taxonomy" id="37658"/>
    <lineage>
        <taxon>Bacteria</taxon>
        <taxon>Bacillati</taxon>
        <taxon>Bacillota</taxon>
        <taxon>Clostridia</taxon>
        <taxon>Lachnospirales</taxon>
        <taxon>Lachnospiraceae</taxon>
        <taxon>Anaeromicropila</taxon>
    </lineage>
</organism>
<dbReference type="Gene3D" id="3.20.20.70">
    <property type="entry name" value="Aldolase class I"/>
    <property type="match status" value="1"/>
</dbReference>
<dbReference type="Pfam" id="PF02065">
    <property type="entry name" value="Melibiase"/>
    <property type="match status" value="1"/>
</dbReference>
<evidence type="ECO:0000256" key="1">
    <source>
        <dbReference type="ARBA" id="ARBA00001255"/>
    </source>
</evidence>
<feature type="domain" description="Glycosyl hydrolase family 36 N-terminal" evidence="9">
    <location>
        <begin position="27"/>
        <end position="289"/>
    </location>
</feature>
<evidence type="ECO:0000256" key="2">
    <source>
        <dbReference type="ARBA" id="ARBA00012755"/>
    </source>
</evidence>
<feature type="binding site" evidence="7">
    <location>
        <position position="448"/>
    </location>
    <ligand>
        <name>substrate</name>
    </ligand>
</feature>
<dbReference type="Proteomes" id="UP000199659">
    <property type="component" value="Unassembled WGS sequence"/>
</dbReference>
<reference evidence="10 11" key="1">
    <citation type="submission" date="2016-10" db="EMBL/GenBank/DDBJ databases">
        <authorList>
            <person name="de Groot N.N."/>
        </authorList>
    </citation>
    <scope>NUCLEOTIDE SEQUENCE [LARGE SCALE GENOMIC DNA]</scope>
    <source>
        <strain evidence="10 11">743A</strain>
    </source>
</reference>
<keyword evidence="11" id="KW-1185">Reference proteome</keyword>
<evidence type="ECO:0000256" key="6">
    <source>
        <dbReference type="PIRSR" id="PIRSR005536-1"/>
    </source>
</evidence>
<proteinExistence type="inferred from homology"/>
<comment type="catalytic activity">
    <reaction evidence="1 5">
        <text>Hydrolysis of terminal, non-reducing alpha-D-galactose residues in alpha-D-galactosides, including galactose oligosaccharides, galactomannans and galactolipids.</text>
        <dbReference type="EC" id="3.2.1.22"/>
    </reaction>
</comment>
<dbReference type="STRING" id="37658.SAMN05661086_01008"/>
<dbReference type="InterPro" id="IPR038417">
    <property type="entry name" value="Alpga-gal_N_sf"/>
</dbReference>
<dbReference type="InterPro" id="IPR013785">
    <property type="entry name" value="Aldolase_TIM"/>
</dbReference>
<dbReference type="InterPro" id="IPR017853">
    <property type="entry name" value="GH"/>
</dbReference>
<gene>
    <name evidence="10" type="ORF">SAMN05661086_01008</name>
</gene>
<feature type="active site" description="Proton donor" evidence="6">
    <location>
        <position position="552"/>
    </location>
</feature>
<dbReference type="EC" id="3.2.1.22" evidence="2 5"/>
<dbReference type="RefSeq" id="WP_092559609.1">
    <property type="nucleotide sequence ID" value="NZ_FOYZ01000003.1"/>
</dbReference>
<dbReference type="EMBL" id="FOYZ01000003">
    <property type="protein sequence ID" value="SFR68777.1"/>
    <property type="molecule type" value="Genomic_DNA"/>
</dbReference>
<keyword evidence="3 5" id="KW-0378">Hydrolase</keyword>
<dbReference type="PANTHER" id="PTHR43053:SF3">
    <property type="entry name" value="ALPHA-GALACTOSIDASE C-RELATED"/>
    <property type="match status" value="1"/>
</dbReference>
<dbReference type="InterPro" id="IPR031705">
    <property type="entry name" value="Glyco_hydro_36_C"/>
</dbReference>
<feature type="binding site" evidence="7">
    <location>
        <position position="204"/>
    </location>
    <ligand>
        <name>substrate</name>
    </ligand>
</feature>
<evidence type="ECO:0000259" key="8">
    <source>
        <dbReference type="Pfam" id="PF16874"/>
    </source>
</evidence>
<evidence type="ECO:0000313" key="10">
    <source>
        <dbReference type="EMBL" id="SFR68777.1"/>
    </source>
</evidence>
<dbReference type="InterPro" id="IPR000111">
    <property type="entry name" value="Glyco_hydro_27/36_CS"/>
</dbReference>
<evidence type="ECO:0000313" key="11">
    <source>
        <dbReference type="Proteomes" id="UP000199659"/>
    </source>
</evidence>